<organism evidence="2 3">
    <name type="scientific">Rhodoplanes roseus</name>
    <dbReference type="NCBI Taxonomy" id="29409"/>
    <lineage>
        <taxon>Bacteria</taxon>
        <taxon>Pseudomonadati</taxon>
        <taxon>Pseudomonadota</taxon>
        <taxon>Alphaproteobacteria</taxon>
        <taxon>Hyphomicrobiales</taxon>
        <taxon>Nitrobacteraceae</taxon>
        <taxon>Rhodoplanes</taxon>
    </lineage>
</organism>
<evidence type="ECO:0000256" key="1">
    <source>
        <dbReference type="SAM" id="MobiDB-lite"/>
    </source>
</evidence>
<feature type="region of interest" description="Disordered" evidence="1">
    <location>
        <begin position="1"/>
        <end position="37"/>
    </location>
</feature>
<evidence type="ECO:0000313" key="3">
    <source>
        <dbReference type="Proteomes" id="UP000249130"/>
    </source>
</evidence>
<gene>
    <name evidence="2" type="ORF">CH341_16925</name>
</gene>
<reference evidence="2 3" key="1">
    <citation type="submission" date="2017-07" db="EMBL/GenBank/DDBJ databases">
        <title>Draft Genome Sequences of Select Purple Nonsulfur Bacteria.</title>
        <authorList>
            <person name="Lasarre B."/>
            <person name="Mckinlay J.B."/>
        </authorList>
    </citation>
    <scope>NUCLEOTIDE SEQUENCE [LARGE SCALE GENOMIC DNA]</scope>
    <source>
        <strain evidence="2 3">DSM 5909</strain>
    </source>
</reference>
<comment type="caution">
    <text evidence="2">The sequence shown here is derived from an EMBL/GenBank/DDBJ whole genome shotgun (WGS) entry which is preliminary data.</text>
</comment>
<proteinExistence type="predicted"/>
<keyword evidence="3" id="KW-1185">Reference proteome</keyword>
<protein>
    <submittedName>
        <fullName evidence="2">Uncharacterized protein</fullName>
    </submittedName>
</protein>
<evidence type="ECO:0000313" key="2">
    <source>
        <dbReference type="EMBL" id="RAI42917.1"/>
    </source>
</evidence>
<dbReference type="Proteomes" id="UP000249130">
    <property type="component" value="Unassembled WGS sequence"/>
</dbReference>
<dbReference type="AlphaFoldDB" id="A0A327KXV4"/>
<dbReference type="EMBL" id="NPEX01000117">
    <property type="protein sequence ID" value="RAI42917.1"/>
    <property type="molecule type" value="Genomic_DNA"/>
</dbReference>
<sequence>MVPSAVATGSGTPPIGGVPALGPTPAGSPLDGMPDDPRAWSLAQAERVKEVYLALQRQLKYEIESGRYVAIDEIVQQVEREYATVRERLLVIPGKLAAMLVGLDREAIEAALQGEIVEALGELHDPALGDRAGDSGAPPS</sequence>
<name>A0A327KXV4_9BRAD</name>
<accession>A0A327KXV4</accession>